<dbReference type="EMBL" id="JASCTH010000009">
    <property type="protein sequence ID" value="MDI6100026.1"/>
    <property type="molecule type" value="Genomic_DNA"/>
</dbReference>
<organism evidence="2 3">
    <name type="scientific">Actinoplanes sandaracinus</name>
    <dbReference type="NCBI Taxonomy" id="3045177"/>
    <lineage>
        <taxon>Bacteria</taxon>
        <taxon>Bacillati</taxon>
        <taxon>Actinomycetota</taxon>
        <taxon>Actinomycetes</taxon>
        <taxon>Micromonosporales</taxon>
        <taxon>Micromonosporaceae</taxon>
        <taxon>Actinoplanes</taxon>
    </lineage>
</organism>
<dbReference type="Gene3D" id="2.40.50.180">
    <property type="entry name" value="CheA-289, Domain 4"/>
    <property type="match status" value="1"/>
</dbReference>
<dbReference type="InterPro" id="IPR002545">
    <property type="entry name" value="CheW-lke_dom"/>
</dbReference>
<dbReference type="InterPro" id="IPR036061">
    <property type="entry name" value="CheW-like_dom_sf"/>
</dbReference>
<dbReference type="Proteomes" id="UP001241758">
    <property type="component" value="Unassembled WGS sequence"/>
</dbReference>
<protein>
    <submittedName>
        <fullName evidence="2">Chemotaxis protein CheW</fullName>
    </submittedName>
</protein>
<comment type="caution">
    <text evidence="2">The sequence shown here is derived from an EMBL/GenBank/DDBJ whole genome shotgun (WGS) entry which is preliminary data.</text>
</comment>
<gene>
    <name evidence="2" type="ORF">QLQ12_15600</name>
</gene>
<dbReference type="PROSITE" id="PS50851">
    <property type="entry name" value="CHEW"/>
    <property type="match status" value="1"/>
</dbReference>
<keyword evidence="3" id="KW-1185">Reference proteome</keyword>
<evidence type="ECO:0000313" key="2">
    <source>
        <dbReference type="EMBL" id="MDI6100026.1"/>
    </source>
</evidence>
<dbReference type="Pfam" id="PF01584">
    <property type="entry name" value="CheW"/>
    <property type="match status" value="1"/>
</dbReference>
<dbReference type="SMART" id="SM00260">
    <property type="entry name" value="CheW"/>
    <property type="match status" value="1"/>
</dbReference>
<evidence type="ECO:0000259" key="1">
    <source>
        <dbReference type="PROSITE" id="PS50851"/>
    </source>
</evidence>
<dbReference type="SUPFAM" id="SSF50341">
    <property type="entry name" value="CheW-like"/>
    <property type="match status" value="1"/>
</dbReference>
<reference evidence="2 3" key="1">
    <citation type="submission" date="2023-05" db="EMBL/GenBank/DDBJ databases">
        <title>Actinoplanes sp. NEAU-A12 genome sequencing.</title>
        <authorList>
            <person name="Wang Z.-S."/>
        </authorList>
    </citation>
    <scope>NUCLEOTIDE SEQUENCE [LARGE SCALE GENOMIC DNA]</scope>
    <source>
        <strain evidence="2 3">NEAU-A12</strain>
    </source>
</reference>
<feature type="domain" description="CheW-like" evidence="1">
    <location>
        <begin position="32"/>
        <end position="169"/>
    </location>
</feature>
<name>A0ABT6WJX3_9ACTN</name>
<dbReference type="RefSeq" id="WP_282760581.1">
    <property type="nucleotide sequence ID" value="NZ_JASCTH010000009.1"/>
</dbReference>
<accession>A0ABT6WJX3</accession>
<dbReference type="Gene3D" id="2.30.30.40">
    <property type="entry name" value="SH3 Domains"/>
    <property type="match status" value="1"/>
</dbReference>
<sequence>MIRVSVAERVAQLRDDFDRSFAEPARVFDSDSVELLAIRAGERPYAVRLAQSSGVHPDRPVTALPTTVGALLGVAGFAGTVVPVYDLAALLGHPIPQRPRWLLLTTGAPPLALAFHELDRHLRVPVADVLDGVTDDDGVRRGSLRGVVRLPDGNRPIVDVPAIRVLVHQLAGHRPVTEENR</sequence>
<proteinExistence type="predicted"/>
<evidence type="ECO:0000313" key="3">
    <source>
        <dbReference type="Proteomes" id="UP001241758"/>
    </source>
</evidence>